<evidence type="ECO:0000256" key="3">
    <source>
        <dbReference type="ARBA" id="ARBA00022989"/>
    </source>
</evidence>
<sequence length="562" mass="65633">MYKVIRPGTPMHDLLQSRLKDQEQNGEQAMSSLSDPTSSLKGEQTKSSIDNISKSTNHFYLLMNQLISLSLKMSRYYWKKISFVLFDYDQYYLDNAITSYLEQYCYVLAKEKSEILFHFTADYLPSLITMMLVAGLFLLIVKYREFENSLYKLKILNENTCTNLKRIIRSMRLYHKKCNGILKTIKEIELTSRGYFIDNLHNAPISRIEMKTPESMMKCKYMRKSLVDSLKSTIHTKTSVLSFFESLTEEPIPQILDIHTFLDSLNTNSIASISDLITVNYDLDEFLLTTIIHFSKNTEITIQLKEKLLHEFSEKGKIGSISFKILEKIEKLNEVSEESDFEYFSQYKKEIESCMDTLKSYVYLMTEKQPEDQLKRTESSLMESVGNLKYKIELLCKEVENFYYPKLESLDSTDKGIDSYFEEFSTIPFNSEERETLDRRFYHEESLSPRASSQKPFLNIEKKVVNVYECENQMPEPEKPLSLGSRFRMPPIMHKSKLTETSSSVNNSTTETESKPTTYSIPIRTQRSSLSNNPLSDELKQVVFKRKQEMQIVKNSTENNQE</sequence>
<name>D2VK90_NAEGR</name>
<dbReference type="OrthoDB" id="10265899at2759"/>
<evidence type="ECO:0000313" key="8">
    <source>
        <dbReference type="EMBL" id="EFC42908.1"/>
    </source>
</evidence>
<proteinExistence type="predicted"/>
<evidence type="ECO:0000256" key="4">
    <source>
        <dbReference type="ARBA" id="ARBA00023136"/>
    </source>
</evidence>
<dbReference type="GO" id="GO:0012505">
    <property type="term" value="C:endomembrane system"/>
    <property type="evidence" value="ECO:0007669"/>
    <property type="project" value="UniProtKB-SubCell"/>
</dbReference>
<dbReference type="EMBL" id="GG738877">
    <property type="protein sequence ID" value="EFC42908.1"/>
    <property type="molecule type" value="Genomic_DNA"/>
</dbReference>
<dbReference type="AlphaFoldDB" id="D2VK90"/>
<protein>
    <recommendedName>
        <fullName evidence="7">Myosin-binding domain-containing protein</fullName>
    </recommendedName>
</protein>
<dbReference type="VEuPathDB" id="AmoebaDB:NAEGRDRAFT_80278"/>
<evidence type="ECO:0000256" key="1">
    <source>
        <dbReference type="ARBA" id="ARBA00004308"/>
    </source>
</evidence>
<feature type="region of interest" description="Disordered" evidence="5">
    <location>
        <begin position="496"/>
        <end position="519"/>
    </location>
</feature>
<dbReference type="GO" id="GO:0017022">
    <property type="term" value="F:myosin binding"/>
    <property type="evidence" value="ECO:0007669"/>
    <property type="project" value="InterPro"/>
</dbReference>
<dbReference type="Pfam" id="PF12632">
    <property type="entry name" value="Vezatin"/>
    <property type="match status" value="1"/>
</dbReference>
<dbReference type="InterPro" id="IPR026859">
    <property type="entry name" value="Myosin-bd"/>
</dbReference>
<feature type="domain" description="Myosin-binding" evidence="7">
    <location>
        <begin position="150"/>
        <end position="234"/>
    </location>
</feature>
<dbReference type="GeneID" id="8862899"/>
<evidence type="ECO:0000256" key="2">
    <source>
        <dbReference type="ARBA" id="ARBA00022692"/>
    </source>
</evidence>
<keyword evidence="9" id="KW-1185">Reference proteome</keyword>
<dbReference type="RefSeq" id="XP_002675652.1">
    <property type="nucleotide sequence ID" value="XM_002675606.1"/>
</dbReference>
<keyword evidence="2 6" id="KW-0812">Transmembrane</keyword>
<keyword evidence="3 6" id="KW-1133">Transmembrane helix</keyword>
<organism evidence="9">
    <name type="scientific">Naegleria gruberi</name>
    <name type="common">Amoeba</name>
    <dbReference type="NCBI Taxonomy" id="5762"/>
    <lineage>
        <taxon>Eukaryota</taxon>
        <taxon>Discoba</taxon>
        <taxon>Heterolobosea</taxon>
        <taxon>Tetramitia</taxon>
        <taxon>Eutetramitia</taxon>
        <taxon>Vahlkampfiidae</taxon>
        <taxon>Naegleria</taxon>
    </lineage>
</organism>
<dbReference type="InParanoid" id="D2VK90"/>
<evidence type="ECO:0000256" key="5">
    <source>
        <dbReference type="SAM" id="MobiDB-lite"/>
    </source>
</evidence>
<keyword evidence="4 6" id="KW-0472">Membrane</keyword>
<gene>
    <name evidence="8" type="ORF">NAEGRDRAFT_80278</name>
</gene>
<comment type="subcellular location">
    <subcellularLocation>
        <location evidence="1">Endomembrane system</location>
    </subcellularLocation>
</comment>
<reference evidence="8 9" key="1">
    <citation type="journal article" date="2010" name="Cell">
        <title>The genome of Naegleria gruberi illuminates early eukaryotic versatility.</title>
        <authorList>
            <person name="Fritz-Laylin L.K."/>
            <person name="Prochnik S.E."/>
            <person name="Ginger M.L."/>
            <person name="Dacks J.B."/>
            <person name="Carpenter M.L."/>
            <person name="Field M.C."/>
            <person name="Kuo A."/>
            <person name="Paredez A."/>
            <person name="Chapman J."/>
            <person name="Pham J."/>
            <person name="Shu S."/>
            <person name="Neupane R."/>
            <person name="Cipriano M."/>
            <person name="Mancuso J."/>
            <person name="Tu H."/>
            <person name="Salamov A."/>
            <person name="Lindquist E."/>
            <person name="Shapiro H."/>
            <person name="Lucas S."/>
            <person name="Grigoriev I.V."/>
            <person name="Cande W.Z."/>
            <person name="Fulton C."/>
            <person name="Rokhsar D.S."/>
            <person name="Dawson S.C."/>
        </authorList>
    </citation>
    <scope>NUCLEOTIDE SEQUENCE [LARGE SCALE GENOMIC DNA]</scope>
    <source>
        <strain evidence="8 9">NEG-M</strain>
    </source>
</reference>
<dbReference type="KEGG" id="ngr:NAEGRDRAFT_80278"/>
<feature type="region of interest" description="Disordered" evidence="5">
    <location>
        <begin position="25"/>
        <end position="46"/>
    </location>
</feature>
<feature type="transmembrane region" description="Helical" evidence="6">
    <location>
        <begin position="123"/>
        <end position="141"/>
    </location>
</feature>
<dbReference type="OMA" id="REFENTM"/>
<evidence type="ECO:0000256" key="6">
    <source>
        <dbReference type="SAM" id="Phobius"/>
    </source>
</evidence>
<evidence type="ECO:0000313" key="9">
    <source>
        <dbReference type="Proteomes" id="UP000006671"/>
    </source>
</evidence>
<feature type="compositionally biased region" description="Low complexity" evidence="5">
    <location>
        <begin position="499"/>
        <end position="511"/>
    </location>
</feature>
<accession>D2VK90</accession>
<evidence type="ECO:0000259" key="7">
    <source>
        <dbReference type="Pfam" id="PF12632"/>
    </source>
</evidence>
<dbReference type="Proteomes" id="UP000006671">
    <property type="component" value="Unassembled WGS sequence"/>
</dbReference>